<evidence type="ECO:0000313" key="1">
    <source>
        <dbReference type="EMBL" id="GGD88561.1"/>
    </source>
</evidence>
<comment type="caution">
    <text evidence="1">The sequence shown here is derived from an EMBL/GenBank/DDBJ whole genome shotgun (WGS) entry which is preliminary data.</text>
</comment>
<name>A0ABQ1S2X5_9BURK</name>
<gene>
    <name evidence="1" type="ORF">GCM10010985_48920</name>
</gene>
<accession>A0ABQ1S2X5</accession>
<protein>
    <submittedName>
        <fullName evidence="1">Uncharacterized protein</fullName>
    </submittedName>
</protein>
<organism evidence="1 2">
    <name type="scientific">Caballeronia grimmiae</name>
    <dbReference type="NCBI Taxonomy" id="1071679"/>
    <lineage>
        <taxon>Bacteria</taxon>
        <taxon>Pseudomonadati</taxon>
        <taxon>Pseudomonadota</taxon>
        <taxon>Betaproteobacteria</taxon>
        <taxon>Burkholderiales</taxon>
        <taxon>Burkholderiaceae</taxon>
        <taxon>Caballeronia</taxon>
    </lineage>
</organism>
<dbReference type="EMBL" id="BMEG01000010">
    <property type="protein sequence ID" value="GGD88561.1"/>
    <property type="molecule type" value="Genomic_DNA"/>
</dbReference>
<dbReference type="RefSeq" id="WP_152562576.1">
    <property type="nucleotide sequence ID" value="NZ_BMEG01000010.1"/>
</dbReference>
<sequence>MKMKTVAAVVTAGDQEVAADYDVSAGRIRITSDGAVVEDIGPPDSWIALSSVAEGSEWGTHPTPDDLQRFLKRYVAERGDYVHARPGEREQGKHGRMRVLGAVRRWLTFRKCGTH</sequence>
<proteinExistence type="predicted"/>
<keyword evidence="2" id="KW-1185">Reference proteome</keyword>
<dbReference type="Proteomes" id="UP000597138">
    <property type="component" value="Unassembled WGS sequence"/>
</dbReference>
<evidence type="ECO:0000313" key="2">
    <source>
        <dbReference type="Proteomes" id="UP000597138"/>
    </source>
</evidence>
<reference evidence="2" key="1">
    <citation type="journal article" date="2019" name="Int. J. Syst. Evol. Microbiol.">
        <title>The Global Catalogue of Microorganisms (GCM) 10K type strain sequencing project: providing services to taxonomists for standard genome sequencing and annotation.</title>
        <authorList>
            <consortium name="The Broad Institute Genomics Platform"/>
            <consortium name="The Broad Institute Genome Sequencing Center for Infectious Disease"/>
            <person name="Wu L."/>
            <person name="Ma J."/>
        </authorList>
    </citation>
    <scope>NUCLEOTIDE SEQUENCE [LARGE SCALE GENOMIC DNA]</scope>
    <source>
        <strain evidence="2">CGMCC 1.11013</strain>
    </source>
</reference>